<dbReference type="GO" id="GO:0090110">
    <property type="term" value="P:COPII-coated vesicle cargo loading"/>
    <property type="evidence" value="ECO:0007669"/>
    <property type="project" value="TreeGrafter"/>
</dbReference>
<keyword evidence="3" id="KW-1185">Reference proteome</keyword>
<dbReference type="EMBL" id="BJWL01000028">
    <property type="protein sequence ID" value="GFZ19735.1"/>
    <property type="molecule type" value="Genomic_DNA"/>
</dbReference>
<organism evidence="2 3">
    <name type="scientific">Actinidia rufa</name>
    <dbReference type="NCBI Taxonomy" id="165716"/>
    <lineage>
        <taxon>Eukaryota</taxon>
        <taxon>Viridiplantae</taxon>
        <taxon>Streptophyta</taxon>
        <taxon>Embryophyta</taxon>
        <taxon>Tracheophyta</taxon>
        <taxon>Spermatophyta</taxon>
        <taxon>Magnoliopsida</taxon>
        <taxon>eudicotyledons</taxon>
        <taxon>Gunneridae</taxon>
        <taxon>Pentapetalae</taxon>
        <taxon>asterids</taxon>
        <taxon>Ericales</taxon>
        <taxon>Actinidiaceae</taxon>
        <taxon>Actinidia</taxon>
    </lineage>
</organism>
<accession>A0A7J0H9U1</accession>
<dbReference type="Proteomes" id="UP000585474">
    <property type="component" value="Unassembled WGS sequence"/>
</dbReference>
<proteinExistence type="predicted"/>
<evidence type="ECO:0000313" key="2">
    <source>
        <dbReference type="EMBL" id="GFZ19735.1"/>
    </source>
</evidence>
<sequence length="401" mass="43130">MAKGSGLVSKVVWSYSSHCNLEYLDGLTDSHQNHLLWCQLVVPSQQDYSWKHNHWKEIKFYRKNMGTKNPTHGSFPQRPAVPPFATSQSTTPFSFGPVVESQASAFRSTPPTASQTSRPFLSSGLVVGSVAFGSIPTQTAQAALARTSAPGQPVFSPPIRPPAGLVRSPPVSLHLQPQIPSVPMGSPPQSINHVPLGMTVPPSYVDASFYIPRPTLQPSQSAFPGYPSKPSNAVTQPPPVQSAPSVAHQGGYGLLPPATSATFCAHQGGYGPPPPVAAPLGIYSREQMPLQGSGPPMRAVQALPRPLIGDVEPKSFAEMYPMNCNSRYLRFTTCAIPNSQSLVSRWHLSLGAVVCPLAEAPDGIDMQRQPPIPLPGNLLYPYQSFVDPFMGVHSSRRFNVT</sequence>
<evidence type="ECO:0000313" key="3">
    <source>
        <dbReference type="Proteomes" id="UP000585474"/>
    </source>
</evidence>
<gene>
    <name evidence="2" type="ORF">Acr_28g0004400</name>
</gene>
<dbReference type="PANTHER" id="PTHR13803">
    <property type="entry name" value="SEC24-RELATED PROTEIN"/>
    <property type="match status" value="1"/>
</dbReference>
<comment type="caution">
    <text evidence="2">The sequence shown here is derived from an EMBL/GenBank/DDBJ whole genome shotgun (WGS) entry which is preliminary data.</text>
</comment>
<dbReference type="GO" id="GO:0070971">
    <property type="term" value="C:endoplasmic reticulum exit site"/>
    <property type="evidence" value="ECO:0007669"/>
    <property type="project" value="TreeGrafter"/>
</dbReference>
<dbReference type="InterPro" id="IPR050550">
    <property type="entry name" value="SEC23_SEC24_subfamily"/>
</dbReference>
<feature type="region of interest" description="Disordered" evidence="1">
    <location>
        <begin position="222"/>
        <end position="246"/>
    </location>
</feature>
<dbReference type="GO" id="GO:0030127">
    <property type="term" value="C:COPII vesicle coat"/>
    <property type="evidence" value="ECO:0007669"/>
    <property type="project" value="TreeGrafter"/>
</dbReference>
<dbReference type="GO" id="GO:0000149">
    <property type="term" value="F:SNARE binding"/>
    <property type="evidence" value="ECO:0007669"/>
    <property type="project" value="TreeGrafter"/>
</dbReference>
<reference evidence="2 3" key="1">
    <citation type="submission" date="2019-07" db="EMBL/GenBank/DDBJ databases">
        <title>De Novo Assembly of kiwifruit Actinidia rufa.</title>
        <authorList>
            <person name="Sugita-Konishi S."/>
            <person name="Sato K."/>
            <person name="Mori E."/>
            <person name="Abe Y."/>
            <person name="Kisaki G."/>
            <person name="Hamano K."/>
            <person name="Suezawa K."/>
            <person name="Otani M."/>
            <person name="Fukuda T."/>
            <person name="Manabe T."/>
            <person name="Gomi K."/>
            <person name="Tabuchi M."/>
            <person name="Akimitsu K."/>
            <person name="Kataoka I."/>
        </authorList>
    </citation>
    <scope>NUCLEOTIDE SEQUENCE [LARGE SCALE GENOMIC DNA]</scope>
    <source>
        <strain evidence="3">cv. Fuchu</strain>
    </source>
</reference>
<protein>
    <submittedName>
        <fullName evidence="2">Sec23/Sec24 protein transport family protein</fullName>
    </submittedName>
</protein>
<dbReference type="PANTHER" id="PTHR13803:SF39">
    <property type="entry name" value="SECRETORY 24AB, ISOFORM A"/>
    <property type="match status" value="1"/>
</dbReference>
<dbReference type="OrthoDB" id="1745318at2759"/>
<dbReference type="AlphaFoldDB" id="A0A7J0H9U1"/>
<dbReference type="GO" id="GO:0008270">
    <property type="term" value="F:zinc ion binding"/>
    <property type="evidence" value="ECO:0007669"/>
    <property type="project" value="TreeGrafter"/>
</dbReference>
<evidence type="ECO:0000256" key="1">
    <source>
        <dbReference type="SAM" id="MobiDB-lite"/>
    </source>
</evidence>
<name>A0A7J0H9U1_9ERIC</name>